<evidence type="ECO:0000256" key="3">
    <source>
        <dbReference type="ARBA" id="ARBA00022768"/>
    </source>
</evidence>
<dbReference type="HAMAP" id="MF_00050">
    <property type="entry name" value="EF_Ts"/>
    <property type="match status" value="1"/>
</dbReference>
<dbReference type="NCBIfam" id="TIGR00116">
    <property type="entry name" value="tsf"/>
    <property type="match status" value="1"/>
</dbReference>
<dbReference type="RefSeq" id="WP_087287926.1">
    <property type="nucleotide sequence ID" value="NZ_NFJD01000002.1"/>
</dbReference>
<dbReference type="PANTHER" id="PTHR11741:SF0">
    <property type="entry name" value="ELONGATION FACTOR TS, MITOCHONDRIAL"/>
    <property type="match status" value="1"/>
</dbReference>
<dbReference type="AlphaFoldDB" id="A0A1Y4DKR5"/>
<keyword evidence="3 5" id="KW-0251">Elongation factor</keyword>
<comment type="caution">
    <text evidence="7">The sequence shown here is derived from an EMBL/GenBank/DDBJ whole genome shotgun (WGS) entry which is preliminary data.</text>
</comment>
<feature type="domain" description="Translation elongation factor EFTs/EF1B dimerisation" evidence="6">
    <location>
        <begin position="70"/>
        <end position="274"/>
    </location>
</feature>
<dbReference type="EMBL" id="NFJD01000002">
    <property type="protein sequence ID" value="OUO56890.1"/>
    <property type="molecule type" value="Genomic_DNA"/>
</dbReference>
<dbReference type="InterPro" id="IPR009060">
    <property type="entry name" value="UBA-like_sf"/>
</dbReference>
<dbReference type="SUPFAM" id="SSF54713">
    <property type="entry name" value="Elongation factor Ts (EF-Ts), dimerisation domain"/>
    <property type="match status" value="2"/>
</dbReference>
<dbReference type="GO" id="GO:0003746">
    <property type="term" value="F:translation elongation factor activity"/>
    <property type="evidence" value="ECO:0007669"/>
    <property type="project" value="UniProtKB-UniRule"/>
</dbReference>
<evidence type="ECO:0000256" key="2">
    <source>
        <dbReference type="ARBA" id="ARBA00016956"/>
    </source>
</evidence>
<reference evidence="8" key="1">
    <citation type="submission" date="2017-04" db="EMBL/GenBank/DDBJ databases">
        <title>Function of individual gut microbiota members based on whole genome sequencing of pure cultures obtained from chicken caecum.</title>
        <authorList>
            <person name="Medvecky M."/>
            <person name="Cejkova D."/>
            <person name="Polansky O."/>
            <person name="Karasova D."/>
            <person name="Kubasova T."/>
            <person name="Cizek A."/>
            <person name="Rychlik I."/>
        </authorList>
    </citation>
    <scope>NUCLEOTIDE SEQUENCE [LARGE SCALE GENOMIC DNA]</scope>
    <source>
        <strain evidence="8">An273</strain>
    </source>
</reference>
<dbReference type="GO" id="GO:0005737">
    <property type="term" value="C:cytoplasm"/>
    <property type="evidence" value="ECO:0007669"/>
    <property type="project" value="UniProtKB-SubCell"/>
</dbReference>
<comment type="similarity">
    <text evidence="1 5">Belongs to the EF-Ts family.</text>
</comment>
<keyword evidence="5" id="KW-0963">Cytoplasm</keyword>
<evidence type="ECO:0000256" key="1">
    <source>
        <dbReference type="ARBA" id="ARBA00005532"/>
    </source>
</evidence>
<dbReference type="Gene3D" id="1.10.8.10">
    <property type="entry name" value="DNA helicase RuvA subunit, C-terminal domain"/>
    <property type="match status" value="1"/>
</dbReference>
<organism evidence="7 8">
    <name type="scientific">Candidatus Avelusimicrobium gallicola</name>
    <dbReference type="NCBI Taxonomy" id="2562704"/>
    <lineage>
        <taxon>Bacteria</taxon>
        <taxon>Pseudomonadati</taxon>
        <taxon>Elusimicrobiota</taxon>
        <taxon>Elusimicrobia</taxon>
        <taxon>Elusimicrobiales</taxon>
        <taxon>Elusimicrobiaceae</taxon>
        <taxon>Candidatus Avelusimicrobium</taxon>
    </lineage>
</organism>
<gene>
    <name evidence="5" type="primary">tsf</name>
    <name evidence="7" type="ORF">B5F75_03335</name>
</gene>
<evidence type="ECO:0000313" key="8">
    <source>
        <dbReference type="Proteomes" id="UP000196368"/>
    </source>
</evidence>
<comment type="subcellular location">
    <subcellularLocation>
        <location evidence="5">Cytoplasm</location>
    </subcellularLocation>
</comment>
<dbReference type="PROSITE" id="PS01126">
    <property type="entry name" value="EF_TS_1"/>
    <property type="match status" value="1"/>
</dbReference>
<feature type="region of interest" description="Involved in Mg(2+) ion dislocation from EF-Tu" evidence="5">
    <location>
        <begin position="78"/>
        <end position="81"/>
    </location>
</feature>
<name>A0A1Y4DKR5_9BACT</name>
<sequence length="274" mass="30519">MSLAENIKILREKTGAGLMDCKKALVECKDDMEQAIVFLRKKGLADMAKRSDRETKEGRVSVKTDGKNYAMIYLGCETDFVAKTDAFIKLADELAQYVLEHPGLDYSADENIKAMIVEQAPKFGENTTFKGGYNWTPAEGSVMAYYVHSDNKKASILELAVIGDCKDMEKAKEIARGLAMHTVGMQSGWVDAKDIPQAVIDRELDIYKTQAINEGKPAAAIEKMLPGKVKKFAKENCLLEQPTIKDNKKTVADYLAEESKNLGCELKVVRFVRF</sequence>
<accession>A0A1Y4DKR5</accession>
<dbReference type="InterPro" id="IPR036402">
    <property type="entry name" value="EF-Ts_dimer_sf"/>
</dbReference>
<evidence type="ECO:0000313" key="7">
    <source>
        <dbReference type="EMBL" id="OUO56890.1"/>
    </source>
</evidence>
<keyword evidence="4 5" id="KW-0648">Protein biosynthesis</keyword>
<dbReference type="InterPro" id="IPR018101">
    <property type="entry name" value="Transl_elong_Ts_CS"/>
</dbReference>
<dbReference type="FunFam" id="1.10.286.20:FF:000001">
    <property type="entry name" value="Elongation factor Ts"/>
    <property type="match status" value="1"/>
</dbReference>
<comment type="function">
    <text evidence="5">Associates with the EF-Tu.GDP complex and induces the exchange of GDP to GTP. It remains bound to the aminoacyl-tRNA.EF-Tu.GTP complex up to the GTP hydrolysis stage on the ribosome.</text>
</comment>
<dbReference type="InterPro" id="IPR014039">
    <property type="entry name" value="Transl_elong_EFTs/EF1B_dimer"/>
</dbReference>
<dbReference type="InterPro" id="IPR001816">
    <property type="entry name" value="Transl_elong_EFTs/EF1B"/>
</dbReference>
<dbReference type="SUPFAM" id="SSF46934">
    <property type="entry name" value="UBA-like"/>
    <property type="match status" value="1"/>
</dbReference>
<dbReference type="Gene3D" id="1.10.286.20">
    <property type="match status" value="1"/>
</dbReference>
<evidence type="ECO:0000256" key="4">
    <source>
        <dbReference type="ARBA" id="ARBA00022917"/>
    </source>
</evidence>
<dbReference type="OrthoDB" id="9808348at2"/>
<dbReference type="PANTHER" id="PTHR11741">
    <property type="entry name" value="ELONGATION FACTOR TS"/>
    <property type="match status" value="1"/>
</dbReference>
<keyword evidence="8" id="KW-1185">Reference proteome</keyword>
<dbReference type="CDD" id="cd14275">
    <property type="entry name" value="UBA_EF-Ts"/>
    <property type="match status" value="1"/>
</dbReference>
<proteinExistence type="inferred from homology"/>
<dbReference type="FunFam" id="1.10.8.10:FF:000001">
    <property type="entry name" value="Elongation factor Ts"/>
    <property type="match status" value="1"/>
</dbReference>
<dbReference type="Proteomes" id="UP000196368">
    <property type="component" value="Unassembled WGS sequence"/>
</dbReference>
<dbReference type="Pfam" id="PF00889">
    <property type="entry name" value="EF_TS"/>
    <property type="match status" value="1"/>
</dbReference>
<dbReference type="Gene3D" id="3.30.479.20">
    <property type="entry name" value="Elongation factor Ts, dimerisation domain"/>
    <property type="match status" value="2"/>
</dbReference>
<protein>
    <recommendedName>
        <fullName evidence="2 5">Elongation factor Ts</fullName>
        <shortName evidence="5">EF-Ts</shortName>
    </recommendedName>
</protein>
<evidence type="ECO:0000259" key="6">
    <source>
        <dbReference type="Pfam" id="PF00889"/>
    </source>
</evidence>
<evidence type="ECO:0000256" key="5">
    <source>
        <dbReference type="HAMAP-Rule" id="MF_00050"/>
    </source>
</evidence>